<dbReference type="AlphaFoldDB" id="A0A9N7U1C8"/>
<keyword evidence="2" id="KW-1185">Reference proteome</keyword>
<sequence length="57" mass="6365">VGHFITFVLLVQGSESKGLSSFTYVHIHTGKKKKSCLQQNDEADIFSPENVTMKIIL</sequence>
<reference evidence="1" key="1">
    <citation type="submission" date="2020-03" db="EMBL/GenBank/DDBJ databases">
        <authorList>
            <person name="Weist P."/>
        </authorList>
    </citation>
    <scope>NUCLEOTIDE SEQUENCE</scope>
</reference>
<dbReference type="Proteomes" id="UP001153269">
    <property type="component" value="Unassembled WGS sequence"/>
</dbReference>
<gene>
    <name evidence="1" type="ORF">PLEPLA_LOCUS9399</name>
</gene>
<dbReference type="EMBL" id="CADEAL010000526">
    <property type="protein sequence ID" value="CAB1421513.1"/>
    <property type="molecule type" value="Genomic_DNA"/>
</dbReference>
<accession>A0A9N7U1C8</accession>
<comment type="caution">
    <text evidence="1">The sequence shown here is derived from an EMBL/GenBank/DDBJ whole genome shotgun (WGS) entry which is preliminary data.</text>
</comment>
<evidence type="ECO:0000313" key="1">
    <source>
        <dbReference type="EMBL" id="CAB1421513.1"/>
    </source>
</evidence>
<feature type="non-terminal residue" evidence="1">
    <location>
        <position position="57"/>
    </location>
</feature>
<name>A0A9N7U1C8_PLEPL</name>
<evidence type="ECO:0000313" key="2">
    <source>
        <dbReference type="Proteomes" id="UP001153269"/>
    </source>
</evidence>
<organism evidence="1 2">
    <name type="scientific">Pleuronectes platessa</name>
    <name type="common">European plaice</name>
    <dbReference type="NCBI Taxonomy" id="8262"/>
    <lineage>
        <taxon>Eukaryota</taxon>
        <taxon>Metazoa</taxon>
        <taxon>Chordata</taxon>
        <taxon>Craniata</taxon>
        <taxon>Vertebrata</taxon>
        <taxon>Euteleostomi</taxon>
        <taxon>Actinopterygii</taxon>
        <taxon>Neopterygii</taxon>
        <taxon>Teleostei</taxon>
        <taxon>Neoteleostei</taxon>
        <taxon>Acanthomorphata</taxon>
        <taxon>Carangaria</taxon>
        <taxon>Pleuronectiformes</taxon>
        <taxon>Pleuronectoidei</taxon>
        <taxon>Pleuronectidae</taxon>
        <taxon>Pleuronectes</taxon>
    </lineage>
</organism>
<protein>
    <submittedName>
        <fullName evidence="1">Uncharacterized protein</fullName>
    </submittedName>
</protein>
<proteinExistence type="predicted"/>